<dbReference type="SUPFAM" id="SSF50037">
    <property type="entry name" value="C-terminal domain of transcriptional repressors"/>
    <property type="match status" value="1"/>
</dbReference>
<evidence type="ECO:0000256" key="1">
    <source>
        <dbReference type="ARBA" id="ARBA00023004"/>
    </source>
</evidence>
<evidence type="ECO:0000259" key="2">
    <source>
        <dbReference type="SMART" id="SM00899"/>
    </source>
</evidence>
<dbReference type="AlphaFoldDB" id="A0A645HKD6"/>
<dbReference type="Pfam" id="PF04023">
    <property type="entry name" value="FeoA"/>
    <property type="match status" value="1"/>
</dbReference>
<dbReference type="SMART" id="SM00899">
    <property type="entry name" value="FeoA"/>
    <property type="match status" value="1"/>
</dbReference>
<evidence type="ECO:0000313" key="3">
    <source>
        <dbReference type="EMBL" id="MPN36594.1"/>
    </source>
</evidence>
<gene>
    <name evidence="3" type="ORF">SDC9_184103</name>
</gene>
<sequence length="80" mass="9276">MEKTQEIPITSLKQNSRGIIAHLDLPLAERGKLMEMGLTEGTEVILRHRAPFGDPYMLELRGYMLALRRDLIERIYIRPV</sequence>
<proteinExistence type="predicted"/>
<dbReference type="Gene3D" id="2.30.30.90">
    <property type="match status" value="1"/>
</dbReference>
<dbReference type="InterPro" id="IPR007167">
    <property type="entry name" value="Fe-transptr_FeoA-like"/>
</dbReference>
<dbReference type="InterPro" id="IPR008988">
    <property type="entry name" value="Transcriptional_repressor_C"/>
</dbReference>
<keyword evidence="1" id="KW-0408">Iron</keyword>
<name>A0A645HKD6_9ZZZZ</name>
<dbReference type="PANTHER" id="PTHR42954:SF2">
    <property type="entry name" value="FE(2+) TRANSPORT PROTEIN A"/>
    <property type="match status" value="1"/>
</dbReference>
<organism evidence="3">
    <name type="scientific">bioreactor metagenome</name>
    <dbReference type="NCBI Taxonomy" id="1076179"/>
    <lineage>
        <taxon>unclassified sequences</taxon>
        <taxon>metagenomes</taxon>
        <taxon>ecological metagenomes</taxon>
    </lineage>
</organism>
<accession>A0A645HKD6</accession>
<dbReference type="EMBL" id="VSSQ01090803">
    <property type="protein sequence ID" value="MPN36594.1"/>
    <property type="molecule type" value="Genomic_DNA"/>
</dbReference>
<dbReference type="PANTHER" id="PTHR42954">
    <property type="entry name" value="FE(2+) TRANSPORT PROTEIN A"/>
    <property type="match status" value="1"/>
</dbReference>
<comment type="caution">
    <text evidence="3">The sequence shown here is derived from an EMBL/GenBank/DDBJ whole genome shotgun (WGS) entry which is preliminary data.</text>
</comment>
<protein>
    <recommendedName>
        <fullName evidence="2">Ferrous iron transporter FeoA-like domain-containing protein</fullName>
    </recommendedName>
</protein>
<feature type="domain" description="Ferrous iron transporter FeoA-like" evidence="2">
    <location>
        <begin position="7"/>
        <end position="79"/>
    </location>
</feature>
<dbReference type="InterPro" id="IPR038157">
    <property type="entry name" value="FeoA_core_dom"/>
</dbReference>
<dbReference type="GO" id="GO:0046914">
    <property type="term" value="F:transition metal ion binding"/>
    <property type="evidence" value="ECO:0007669"/>
    <property type="project" value="InterPro"/>
</dbReference>
<reference evidence="3" key="1">
    <citation type="submission" date="2019-08" db="EMBL/GenBank/DDBJ databases">
        <authorList>
            <person name="Kucharzyk K."/>
            <person name="Murdoch R.W."/>
            <person name="Higgins S."/>
            <person name="Loffler F."/>
        </authorList>
    </citation>
    <scope>NUCLEOTIDE SEQUENCE</scope>
</reference>
<dbReference type="InterPro" id="IPR052713">
    <property type="entry name" value="FeoA"/>
</dbReference>